<dbReference type="PANTHER" id="PTHR11857">
    <property type="entry name" value="ODORANT BINDING PROTEIN-RELATED"/>
    <property type="match status" value="1"/>
</dbReference>
<dbReference type="CDD" id="cd23992">
    <property type="entry name" value="PBP_GOBP"/>
    <property type="match status" value="1"/>
</dbReference>
<keyword evidence="7" id="KW-1185">Reference proteome</keyword>
<organism evidence="6 7">
    <name type="scientific">Rhamnusium bicolor</name>
    <dbReference type="NCBI Taxonomy" id="1586634"/>
    <lineage>
        <taxon>Eukaryota</taxon>
        <taxon>Metazoa</taxon>
        <taxon>Ecdysozoa</taxon>
        <taxon>Arthropoda</taxon>
        <taxon>Hexapoda</taxon>
        <taxon>Insecta</taxon>
        <taxon>Pterygota</taxon>
        <taxon>Neoptera</taxon>
        <taxon>Endopterygota</taxon>
        <taxon>Coleoptera</taxon>
        <taxon>Polyphaga</taxon>
        <taxon>Cucujiformia</taxon>
        <taxon>Chrysomeloidea</taxon>
        <taxon>Cerambycidae</taxon>
        <taxon>Lepturinae</taxon>
        <taxon>Rhagiini</taxon>
        <taxon>Rhamnusium</taxon>
    </lineage>
</organism>
<reference evidence="6" key="1">
    <citation type="journal article" date="2023" name="Insect Mol. Biol.">
        <title>Genome sequencing provides insights into the evolution of gene families encoding plant cell wall-degrading enzymes in longhorned beetles.</title>
        <authorList>
            <person name="Shin N.R."/>
            <person name="Okamura Y."/>
            <person name="Kirsch R."/>
            <person name="Pauchet Y."/>
        </authorList>
    </citation>
    <scope>NUCLEOTIDE SEQUENCE</scope>
    <source>
        <strain evidence="6">RBIC_L_NR</strain>
    </source>
</reference>
<protein>
    <submittedName>
        <fullName evidence="6">Uncharacterized protein</fullName>
    </submittedName>
</protein>
<dbReference type="EMBL" id="JANEYF010005426">
    <property type="protein sequence ID" value="KAJ8928205.1"/>
    <property type="molecule type" value="Genomic_DNA"/>
</dbReference>
<feature type="signal peptide" evidence="5">
    <location>
        <begin position="1"/>
        <end position="20"/>
    </location>
</feature>
<name>A0AAV8WQ20_9CUCU</name>
<evidence type="ECO:0000313" key="7">
    <source>
        <dbReference type="Proteomes" id="UP001162156"/>
    </source>
</evidence>
<comment type="caution">
    <text evidence="6">The sequence shown here is derived from an EMBL/GenBank/DDBJ whole genome shotgun (WGS) entry which is preliminary data.</text>
</comment>
<accession>A0AAV8WQ20</accession>
<gene>
    <name evidence="6" type="ORF">NQ314_019268</name>
</gene>
<evidence type="ECO:0000256" key="2">
    <source>
        <dbReference type="ARBA" id="ARBA00008098"/>
    </source>
</evidence>
<comment type="similarity">
    <text evidence="2">Belongs to the PBP/GOBP family.</text>
</comment>
<evidence type="ECO:0000256" key="4">
    <source>
        <dbReference type="ARBA" id="ARBA00022729"/>
    </source>
</evidence>
<dbReference type="SMART" id="SM00708">
    <property type="entry name" value="PhBP"/>
    <property type="match status" value="1"/>
</dbReference>
<keyword evidence="4 5" id="KW-0732">Signal</keyword>
<feature type="chain" id="PRO_5044012511" evidence="5">
    <location>
        <begin position="21"/>
        <end position="119"/>
    </location>
</feature>
<dbReference type="GO" id="GO:0007608">
    <property type="term" value="P:sensory perception of smell"/>
    <property type="evidence" value="ECO:0007669"/>
    <property type="project" value="TreeGrafter"/>
</dbReference>
<dbReference type="GO" id="GO:0005549">
    <property type="term" value="F:odorant binding"/>
    <property type="evidence" value="ECO:0007669"/>
    <property type="project" value="InterPro"/>
</dbReference>
<dbReference type="AlphaFoldDB" id="A0AAV8WQ20"/>
<proteinExistence type="inferred from homology"/>
<keyword evidence="3" id="KW-0964">Secreted</keyword>
<dbReference type="PANTHER" id="PTHR11857:SF43">
    <property type="entry name" value="GEO07291P1-RELATED"/>
    <property type="match status" value="1"/>
</dbReference>
<dbReference type="InterPro" id="IPR006170">
    <property type="entry name" value="PBP/GOBP"/>
</dbReference>
<dbReference type="SUPFAM" id="SSF47565">
    <property type="entry name" value="Insect pheromone/odorant-binding proteins"/>
    <property type="match status" value="1"/>
</dbReference>
<evidence type="ECO:0000256" key="3">
    <source>
        <dbReference type="ARBA" id="ARBA00022525"/>
    </source>
</evidence>
<evidence type="ECO:0000256" key="1">
    <source>
        <dbReference type="ARBA" id="ARBA00004613"/>
    </source>
</evidence>
<dbReference type="Proteomes" id="UP001162156">
    <property type="component" value="Unassembled WGS sequence"/>
</dbReference>
<dbReference type="GO" id="GO:0005615">
    <property type="term" value="C:extracellular space"/>
    <property type="evidence" value="ECO:0007669"/>
    <property type="project" value="TreeGrafter"/>
</dbReference>
<evidence type="ECO:0000256" key="5">
    <source>
        <dbReference type="SAM" id="SignalP"/>
    </source>
</evidence>
<dbReference type="Pfam" id="PF01395">
    <property type="entry name" value="PBP_GOBP"/>
    <property type="match status" value="1"/>
</dbReference>
<dbReference type="InterPro" id="IPR036728">
    <property type="entry name" value="PBP_GOBP_sf"/>
</dbReference>
<sequence length="119" mass="13053">MSKVWDVLVLLIGYAVLANALTDEEKELMDSLHKQCVGNVGVSEDLVSKAQKGEFADDEKLKCYMSCQLDELGLFGDDGKIDVEGMIALLPDGIRDQMTPVIKKCAVLVILPAVIWDPE</sequence>
<comment type="subcellular location">
    <subcellularLocation>
        <location evidence="1">Secreted</location>
    </subcellularLocation>
</comment>
<dbReference type="Gene3D" id="1.10.238.20">
    <property type="entry name" value="Pheromone/general odorant binding protein domain"/>
    <property type="match status" value="1"/>
</dbReference>
<evidence type="ECO:0000313" key="6">
    <source>
        <dbReference type="EMBL" id="KAJ8928205.1"/>
    </source>
</evidence>